<feature type="compositionally biased region" description="Basic and acidic residues" evidence="4">
    <location>
        <begin position="242"/>
        <end position="257"/>
    </location>
</feature>
<evidence type="ECO:0000256" key="4">
    <source>
        <dbReference type="SAM" id="MobiDB-lite"/>
    </source>
</evidence>
<feature type="compositionally biased region" description="Basic and acidic residues" evidence="4">
    <location>
        <begin position="1242"/>
        <end position="1252"/>
    </location>
</feature>
<feature type="region of interest" description="Disordered" evidence="4">
    <location>
        <begin position="410"/>
        <end position="436"/>
    </location>
</feature>
<evidence type="ECO:0000256" key="1">
    <source>
        <dbReference type="ARBA" id="ARBA00004123"/>
    </source>
</evidence>
<feature type="region of interest" description="Disordered" evidence="4">
    <location>
        <begin position="152"/>
        <end position="177"/>
    </location>
</feature>
<keyword evidence="2" id="KW-0597">Phosphoprotein</keyword>
<proteinExistence type="predicted"/>
<protein>
    <submittedName>
        <fullName evidence="6">Claspin isoform X3</fullName>
    </submittedName>
</protein>
<dbReference type="InParanoid" id="A0A6P8S1Z8"/>
<feature type="compositionally biased region" description="Polar residues" evidence="4">
    <location>
        <begin position="1224"/>
        <end position="1240"/>
    </location>
</feature>
<feature type="compositionally biased region" description="Basic residues" evidence="4">
    <location>
        <begin position="152"/>
        <end position="163"/>
    </location>
</feature>
<evidence type="ECO:0000313" key="5">
    <source>
        <dbReference type="Proteomes" id="UP000515159"/>
    </source>
</evidence>
<evidence type="ECO:0000256" key="2">
    <source>
        <dbReference type="ARBA" id="ARBA00022553"/>
    </source>
</evidence>
<dbReference type="OrthoDB" id="5859781at2759"/>
<name>A0A6P8S1Z8_GEOSA</name>
<dbReference type="GO" id="GO:0007095">
    <property type="term" value="P:mitotic G2 DNA damage checkpoint signaling"/>
    <property type="evidence" value="ECO:0007669"/>
    <property type="project" value="TreeGrafter"/>
</dbReference>
<keyword evidence="3" id="KW-0539">Nucleus</keyword>
<feature type="region of interest" description="Disordered" evidence="4">
    <location>
        <begin position="937"/>
        <end position="1042"/>
    </location>
</feature>
<feature type="compositionally biased region" description="Basic and acidic residues" evidence="4">
    <location>
        <begin position="639"/>
        <end position="648"/>
    </location>
</feature>
<dbReference type="GO" id="GO:0005634">
    <property type="term" value="C:nucleus"/>
    <property type="evidence" value="ECO:0007669"/>
    <property type="project" value="UniProtKB-SubCell"/>
</dbReference>
<feature type="region of interest" description="Disordered" evidence="4">
    <location>
        <begin position="223"/>
        <end position="257"/>
    </location>
</feature>
<feature type="region of interest" description="Disordered" evidence="4">
    <location>
        <begin position="1"/>
        <end position="66"/>
    </location>
</feature>
<feature type="region of interest" description="Disordered" evidence="4">
    <location>
        <begin position="1224"/>
        <end position="1292"/>
    </location>
</feature>
<feature type="compositionally biased region" description="Low complexity" evidence="4">
    <location>
        <begin position="899"/>
        <end position="914"/>
    </location>
</feature>
<organism evidence="5 6">
    <name type="scientific">Geotrypetes seraphini</name>
    <name type="common">Gaboon caecilian</name>
    <name type="synonym">Caecilia seraphini</name>
    <dbReference type="NCBI Taxonomy" id="260995"/>
    <lineage>
        <taxon>Eukaryota</taxon>
        <taxon>Metazoa</taxon>
        <taxon>Chordata</taxon>
        <taxon>Craniata</taxon>
        <taxon>Vertebrata</taxon>
        <taxon>Euteleostomi</taxon>
        <taxon>Amphibia</taxon>
        <taxon>Gymnophiona</taxon>
        <taxon>Geotrypetes</taxon>
    </lineage>
</organism>
<dbReference type="CTD" id="63967"/>
<dbReference type="FunCoup" id="A0A6P8S1Z8">
    <property type="interactions" value="2085"/>
</dbReference>
<feature type="compositionally biased region" description="Basic and acidic residues" evidence="4">
    <location>
        <begin position="49"/>
        <end position="66"/>
    </location>
</feature>
<feature type="compositionally biased region" description="Polar residues" evidence="4">
    <location>
        <begin position="1274"/>
        <end position="1284"/>
    </location>
</feature>
<dbReference type="PANTHER" id="PTHR14396:SF10">
    <property type="entry name" value="CLASPIN"/>
    <property type="match status" value="1"/>
</dbReference>
<dbReference type="InterPro" id="IPR024146">
    <property type="entry name" value="Claspin"/>
</dbReference>
<comment type="subcellular location">
    <subcellularLocation>
        <location evidence="1">Nucleus</location>
    </subcellularLocation>
</comment>
<gene>
    <name evidence="6" type="primary">CLSPN</name>
</gene>
<dbReference type="RefSeq" id="XP_033811742.1">
    <property type="nucleotide sequence ID" value="XM_033955851.1"/>
</dbReference>
<feature type="compositionally biased region" description="Polar residues" evidence="4">
    <location>
        <begin position="1"/>
        <end position="13"/>
    </location>
</feature>
<evidence type="ECO:0000313" key="6">
    <source>
        <dbReference type="RefSeq" id="XP_033811742.1"/>
    </source>
</evidence>
<feature type="region of interest" description="Disordered" evidence="4">
    <location>
        <begin position="775"/>
        <end position="804"/>
    </location>
</feature>
<feature type="region of interest" description="Disordered" evidence="4">
    <location>
        <begin position="585"/>
        <end position="719"/>
    </location>
</feature>
<keyword evidence="5" id="KW-1185">Reference proteome</keyword>
<reference evidence="6" key="1">
    <citation type="submission" date="2025-08" db="UniProtKB">
        <authorList>
            <consortium name="RefSeq"/>
        </authorList>
    </citation>
    <scope>IDENTIFICATION</scope>
</reference>
<feature type="region of interest" description="Disordered" evidence="4">
    <location>
        <begin position="897"/>
        <end position="919"/>
    </location>
</feature>
<feature type="compositionally biased region" description="Acidic residues" evidence="4">
    <location>
        <begin position="590"/>
        <end position="617"/>
    </location>
</feature>
<dbReference type="GO" id="GO:0033314">
    <property type="term" value="P:mitotic DNA replication checkpoint signaling"/>
    <property type="evidence" value="ECO:0007669"/>
    <property type="project" value="TreeGrafter"/>
</dbReference>
<feature type="compositionally biased region" description="Acidic residues" evidence="4">
    <location>
        <begin position="1018"/>
        <end position="1041"/>
    </location>
</feature>
<sequence>MDSTGNVNTSIESLDSKADSDDEILVSRKSRGRRVLQESASEGDDESDSDRKTHHAEVKLQSDKENIFVQKNQTPSWILSIQENSDESDGNENVKAIITNRLIDEDKLDLQGDTPEERKMVKRQFNNVEEKVEKIKSKSKWYKEKERKMKTKLLKRKEKNHKLKVQDSEEEPPFNDNGCLFTDNDLFENLDEEESLDAIRAAVKDKLKKHKNRDVSEHVGYEHTFGHEEEESLATGKKRNERKAARASREALRHLHSESQRLIRESSLSLPYHLPEPRTIHEFYKHRPRPACQGSAMALLKSTKYQLCATKEGTEKVNASCSDNRPERTDKSIAEEEELKIHPPLLVLEGPDTRNYELLINTGTEDHKEENDCNETHTSEQCVFAEVHEKPISGTCSLECNGKMDTMVSQHQEALKPEEPALENQEDSNPEHQDPGVELGGLIPQVTSTVVPQESKKSKLEKLLALGVDLSIKPRLCPDDSSFVNLDEPKANKELEALKERFLKHTLHRAKLQNERKINLSIVRKETTAEGKQELKAEVVCATLAAETTEENVNTKPGEKLQVLKAKLQEAMKLRRIEERQKKQALLQLDNEDGFEEEEEEEEEEMTDESEEEEEGNQETVEFLLGEAEDVHAEEDLEDTGKETKKESVSGNTAAESAPSHSVPRLHASESTLLLFKDSSSKMGDSLTSEKIEFDETSGKQDGKSEEDESSLLLPLTKENSHNSSFELIGSMIPCYQPCNKQGGRGGCAFPTSGGFHSPTPGVFKSSFISSASKSSGKLSEPSLPVEDSQDLYNPSPDPKNPFLETEESQFRFSLEDDTQSQLLDADGFLNVGHHRNKYQVSSKHCLILDNMDENAMDANMAELLDCCSGQFNASHATDSPVKKKDMEELLKLCSGNFTSQGSSTDSSTQVSVSPKQQNDDDLMAEAVALCSGSFPTDREEEEELGEFHLLPDELSDSEDEEGSEAEEDGDDTDEEKEALGSEDEEEALLKQRQGRKRKLKLQDFLEDEAELSGSDEGSGDEYEGDEDDEYEEDDIEEDLPSAEVLQDQVNKIHRKVLLDEDKRQLRFYQEQYLADGDLHSDGPGRTRKFRWKNLVDASQMDMFHRDSDNDTEVLNEELDETEAKWRKERFEREQWLREQNGKNETEADDEDIGEDSQFMKLAKKATAKALQKRATLIQEIKSDLMPNGAFHAFRPAALQLKNGSLLNKPKEVLQKLAAMSELNPNAPRNSRNFVFQTLSPGKKEGARETLKPKVNKSKLSASGTPSPKRPRQEQPTAKKTMSRSVFPFLES</sequence>
<accession>A0A6P8S1Z8</accession>
<dbReference type="GeneID" id="117365416"/>
<dbReference type="GO" id="GO:0010997">
    <property type="term" value="F:anaphase-promoting complex binding"/>
    <property type="evidence" value="ECO:0007669"/>
    <property type="project" value="TreeGrafter"/>
</dbReference>
<dbReference type="Proteomes" id="UP000515159">
    <property type="component" value="Chromosome 8"/>
</dbReference>
<dbReference type="PANTHER" id="PTHR14396">
    <property type="entry name" value="CLASPIN"/>
    <property type="match status" value="1"/>
</dbReference>
<feature type="compositionally biased region" description="Acidic residues" evidence="4">
    <location>
        <begin position="954"/>
        <end position="987"/>
    </location>
</feature>
<feature type="compositionally biased region" description="Basic and acidic residues" evidence="4">
    <location>
        <begin position="688"/>
        <end position="704"/>
    </location>
</feature>
<evidence type="ECO:0000256" key="3">
    <source>
        <dbReference type="ARBA" id="ARBA00023242"/>
    </source>
</evidence>